<protein>
    <submittedName>
        <fullName evidence="1">Uncharacterized protein</fullName>
    </submittedName>
</protein>
<organism evidence="1 2">
    <name type="scientific">Circinella minor</name>
    <dbReference type="NCBI Taxonomy" id="1195481"/>
    <lineage>
        <taxon>Eukaryota</taxon>
        <taxon>Fungi</taxon>
        <taxon>Fungi incertae sedis</taxon>
        <taxon>Mucoromycota</taxon>
        <taxon>Mucoromycotina</taxon>
        <taxon>Mucoromycetes</taxon>
        <taxon>Mucorales</taxon>
        <taxon>Lichtheimiaceae</taxon>
        <taxon>Circinella</taxon>
    </lineage>
</organism>
<sequence>MNLVITAYHRLLNVLEAHIEAWNDNWPELSAAASKVGWVKLQGYYCKATGHVSIVMNPRLKYDWWESENWDEYRTEATKLVNKNMGQAQIAIRFSSANLCS</sequence>
<accession>A0A8H7RYU6</accession>
<keyword evidence="2" id="KW-1185">Reference proteome</keyword>
<dbReference type="EMBL" id="JAEPRB010000235">
    <property type="protein sequence ID" value="KAG2218356.1"/>
    <property type="molecule type" value="Genomic_DNA"/>
</dbReference>
<comment type="caution">
    <text evidence="1">The sequence shown here is derived from an EMBL/GenBank/DDBJ whole genome shotgun (WGS) entry which is preliminary data.</text>
</comment>
<proteinExistence type="predicted"/>
<gene>
    <name evidence="1" type="ORF">INT45_012975</name>
</gene>
<evidence type="ECO:0000313" key="2">
    <source>
        <dbReference type="Proteomes" id="UP000646827"/>
    </source>
</evidence>
<reference evidence="1 2" key="1">
    <citation type="submission" date="2020-12" db="EMBL/GenBank/DDBJ databases">
        <title>Metabolic potential, ecology and presence of endohyphal bacteria is reflected in genomic diversity of Mucoromycotina.</title>
        <authorList>
            <person name="Muszewska A."/>
            <person name="Okrasinska A."/>
            <person name="Steczkiewicz K."/>
            <person name="Drgas O."/>
            <person name="Orlowska M."/>
            <person name="Perlinska-Lenart U."/>
            <person name="Aleksandrzak-Piekarczyk T."/>
            <person name="Szatraj K."/>
            <person name="Zielenkiewicz U."/>
            <person name="Pilsyk S."/>
            <person name="Malc E."/>
            <person name="Mieczkowski P."/>
            <person name="Kruszewska J.S."/>
            <person name="Biernat P."/>
            <person name="Pawlowska J."/>
        </authorList>
    </citation>
    <scope>NUCLEOTIDE SEQUENCE [LARGE SCALE GENOMIC DNA]</scope>
    <source>
        <strain evidence="1 2">CBS 142.35</strain>
    </source>
</reference>
<dbReference type="AlphaFoldDB" id="A0A8H7RYU6"/>
<dbReference type="OrthoDB" id="2284502at2759"/>
<dbReference type="Proteomes" id="UP000646827">
    <property type="component" value="Unassembled WGS sequence"/>
</dbReference>
<name>A0A8H7RYU6_9FUNG</name>
<evidence type="ECO:0000313" key="1">
    <source>
        <dbReference type="EMBL" id="KAG2218356.1"/>
    </source>
</evidence>